<dbReference type="PANTHER" id="PTHR43073:SF2">
    <property type="entry name" value="DIHYDROPYRIMIDINE DEHYDROGENASE [NADP(+)]"/>
    <property type="match status" value="1"/>
</dbReference>
<feature type="binding site" evidence="18">
    <location>
        <position position="171"/>
    </location>
    <ligand>
        <name>[4Fe-4S] cluster</name>
        <dbReference type="ChEBI" id="CHEBI:49883"/>
        <label>3</label>
    </ligand>
</feature>
<proteinExistence type="inferred from homology"/>
<dbReference type="GO" id="GO:0009055">
    <property type="term" value="F:electron transfer activity"/>
    <property type="evidence" value="ECO:0007669"/>
    <property type="project" value="InterPro"/>
</dbReference>
<keyword evidence="6 18" id="KW-0479">Metal-binding</keyword>
<evidence type="ECO:0000256" key="10">
    <source>
        <dbReference type="ARBA" id="ARBA00023002"/>
    </source>
</evidence>
<dbReference type="Pfam" id="PF04060">
    <property type="entry name" value="FeS"/>
    <property type="match status" value="1"/>
</dbReference>
<reference evidence="21" key="1">
    <citation type="journal article" date="2021" name="Microb. Physiol.">
        <title>Proteogenomic Insights into the Physiology of Marine, Sulfate-Reducing, Filamentous Desulfonema limicola and Desulfonema magnum.</title>
        <authorList>
            <person name="Schnaars V."/>
            <person name="Wohlbrand L."/>
            <person name="Scheve S."/>
            <person name="Hinrichs C."/>
            <person name="Reinhardt R."/>
            <person name="Rabus R."/>
        </authorList>
    </citation>
    <scope>NUCLEOTIDE SEQUENCE</scope>
    <source>
        <strain evidence="21">5ac10</strain>
    </source>
</reference>
<keyword evidence="22" id="KW-1185">Reference proteome</keyword>
<evidence type="ECO:0000313" key="21">
    <source>
        <dbReference type="EMBL" id="QTA79588.1"/>
    </source>
</evidence>
<comment type="function">
    <text evidence="18">Part of a membrane-bound complex that couples electron transfer with translocation of ions across the membrane.</text>
</comment>
<feature type="binding site" evidence="18">
    <location>
        <position position="54"/>
    </location>
    <ligand>
        <name>[4Fe-4S] cluster</name>
        <dbReference type="ChEBI" id="CHEBI:49883"/>
        <label>1</label>
    </ligand>
</feature>
<dbReference type="PANTHER" id="PTHR43073">
    <property type="entry name" value="DIHYDROPYRIMIDINE DEHYDROGENASE [NADP(+)]"/>
    <property type="match status" value="1"/>
</dbReference>
<feature type="binding site" evidence="18">
    <location>
        <position position="144"/>
    </location>
    <ligand>
        <name>[4Fe-4S] cluster</name>
        <dbReference type="ChEBI" id="CHEBI:49883"/>
        <label>2</label>
    </ligand>
</feature>
<feature type="binding site" evidence="18">
    <location>
        <position position="178"/>
    </location>
    <ligand>
        <name>[4Fe-4S] cluster</name>
        <dbReference type="ChEBI" id="CHEBI:49883"/>
        <label>2</label>
    </ligand>
</feature>
<feature type="region of interest" description="Hydrophobic" evidence="18">
    <location>
        <begin position="1"/>
        <end position="23"/>
    </location>
</feature>
<feature type="binding site" evidence="18">
    <location>
        <position position="71"/>
    </location>
    <ligand>
        <name>[4Fe-4S] cluster</name>
        <dbReference type="ChEBI" id="CHEBI:49883"/>
        <label>1</label>
    </ligand>
</feature>
<evidence type="ECO:0000259" key="20">
    <source>
        <dbReference type="PROSITE" id="PS51656"/>
    </source>
</evidence>
<comment type="cofactor">
    <cofactor evidence="18">
        <name>[4Fe-4S] cluster</name>
        <dbReference type="ChEBI" id="CHEBI:49883"/>
    </cofactor>
    <text evidence="18">Binds 3 [4Fe-4S] clusters.</text>
</comment>
<sequence>MIEAVFIMGGLGVVVGIGLAAASKIFYVYVDPQILAVEDVLPGANCGGCGYPGCSANAEAIVAGKSAPNSCVAAGIETAEAIAAIMGVAIEATEPDIAKPGCYFGTQDADTRFIYKGLSDCRAASLLSGGMKTCTIGCLGLGSCALACPFGAITMGPDNLPKVDAEKCTGCGTCERVCPKHIITLSSVTRRILKEYLDDECTTPCQRACPAGIDIREYIHQIQLGDYSRAVQVIKERNPFPTVIGRICPRPCEDSCRRNYVDDPVAINFLKRFAADYERDSGKRVLPYKAPDTDRRIAVVGGGVQGLSTAFFSVRLGHDTTVFEASSETGGLLRSAIASERLSAQVLDWDIDGITEMGVKIETGKSLGKDFTISSLLNQGFEAVFLATGGWDSRLIRLGGNEIEELFPGAYLQIDLIKSDSERHNKISCGKKVVIAGGGKTGLEAAKICWDLGSENIVVLFRENREDLSKDALALLEELEQENAVIPVFNAGVNRVFGQDSQMEQLEYIDINTKQTTIIPARNLFMAAGRFPEMIFTKTLTEEDQEDESSYAVTSGPVQWTGVLPYKKPEFKEEAGIFAQGDALTDFGAAIKAIGAGRRAAASIHKIMYGIPLDLEENVLTPESDIQDVDHVDYVASKARNIMPISNAKELAETGILEKGYTEQMAIAEANRCLQCGLICYEKSPHMLIEAKKCAA</sequence>
<dbReference type="InterPro" id="IPR023753">
    <property type="entry name" value="FAD/NAD-binding_dom"/>
</dbReference>
<dbReference type="Pfam" id="PF12838">
    <property type="entry name" value="Fer4_7"/>
    <property type="match status" value="1"/>
</dbReference>
<keyword evidence="9 18" id="KW-0249">Electron transport</keyword>
<dbReference type="AlphaFoldDB" id="A0A975GFT5"/>
<evidence type="ECO:0000256" key="9">
    <source>
        <dbReference type="ARBA" id="ARBA00022982"/>
    </source>
</evidence>
<evidence type="ECO:0000256" key="12">
    <source>
        <dbReference type="ARBA" id="ARBA00023014"/>
    </source>
</evidence>
<dbReference type="Gene3D" id="1.10.15.40">
    <property type="entry name" value="Electron transport complex subunit B, putative Fe-S cluster"/>
    <property type="match status" value="1"/>
</dbReference>
<dbReference type="Gene3D" id="1.10.1060.10">
    <property type="entry name" value="Alpha-helical ferredoxin"/>
    <property type="match status" value="1"/>
</dbReference>
<keyword evidence="10" id="KW-0560">Oxidoreductase</keyword>
<evidence type="ECO:0000256" key="15">
    <source>
        <dbReference type="ARBA" id="ARBA00048792"/>
    </source>
</evidence>
<dbReference type="Pfam" id="PF14691">
    <property type="entry name" value="Fer4_20"/>
    <property type="match status" value="1"/>
</dbReference>
<dbReference type="RefSeq" id="WP_207691325.1">
    <property type="nucleotide sequence ID" value="NZ_CP061799.1"/>
</dbReference>
<dbReference type="PROSITE" id="PS51656">
    <property type="entry name" value="4FE4S"/>
    <property type="match status" value="1"/>
</dbReference>
<evidence type="ECO:0000256" key="11">
    <source>
        <dbReference type="ARBA" id="ARBA00023004"/>
    </source>
</evidence>
<feature type="binding site" evidence="18">
    <location>
        <position position="134"/>
    </location>
    <ligand>
        <name>[4Fe-4S] cluster</name>
        <dbReference type="ChEBI" id="CHEBI:49883"/>
        <label>2</label>
    </ligand>
</feature>
<dbReference type="InterPro" id="IPR017900">
    <property type="entry name" value="4Fe4S_Fe_S_CS"/>
</dbReference>
<organism evidence="21 22">
    <name type="scientific">Desulfonema limicola</name>
    <dbReference type="NCBI Taxonomy" id="45656"/>
    <lineage>
        <taxon>Bacteria</taxon>
        <taxon>Pseudomonadati</taxon>
        <taxon>Thermodesulfobacteriota</taxon>
        <taxon>Desulfobacteria</taxon>
        <taxon>Desulfobacterales</taxon>
        <taxon>Desulfococcaceae</taxon>
        <taxon>Desulfonema</taxon>
    </lineage>
</organism>
<comment type="similarity">
    <text evidence="18">Belongs to the 4Fe4S bacterial-type ferredoxin family. RnfB subfamily.</text>
</comment>
<evidence type="ECO:0000256" key="18">
    <source>
        <dbReference type="HAMAP-Rule" id="MF_00463"/>
    </source>
</evidence>
<dbReference type="Pfam" id="PF07992">
    <property type="entry name" value="Pyr_redox_2"/>
    <property type="match status" value="1"/>
</dbReference>
<dbReference type="EC" id="7.-.-.-" evidence="18"/>
<comment type="caution">
    <text evidence="18">Lacks conserved residue(s) required for the propagation of feature annotation.</text>
</comment>
<feature type="binding site" evidence="18">
    <location>
        <position position="168"/>
    </location>
    <ligand>
        <name>[4Fe-4S] cluster</name>
        <dbReference type="ChEBI" id="CHEBI:49883"/>
        <label>3</label>
    </ligand>
</feature>
<dbReference type="GO" id="GO:0022900">
    <property type="term" value="P:electron transport chain"/>
    <property type="evidence" value="ECO:0007669"/>
    <property type="project" value="UniProtKB-UniRule"/>
</dbReference>
<dbReference type="Gene3D" id="3.50.50.60">
    <property type="entry name" value="FAD/NAD(P)-binding domain"/>
    <property type="match status" value="2"/>
</dbReference>
<feature type="binding site" evidence="18">
    <location>
        <position position="138"/>
    </location>
    <ligand>
        <name>[4Fe-4S] cluster</name>
        <dbReference type="ChEBI" id="CHEBI:49883"/>
        <label>2</label>
    </ligand>
</feature>
<comment type="catalytic activity">
    <reaction evidence="15">
        <text>5,6-dihydrouracil + NAD(+) = uracil + NADH + H(+)</text>
        <dbReference type="Rhea" id="RHEA:20189"/>
        <dbReference type="ChEBI" id="CHEBI:15378"/>
        <dbReference type="ChEBI" id="CHEBI:15901"/>
        <dbReference type="ChEBI" id="CHEBI:17568"/>
        <dbReference type="ChEBI" id="CHEBI:57540"/>
        <dbReference type="ChEBI" id="CHEBI:57945"/>
        <dbReference type="EC" id="1.3.1.1"/>
    </reaction>
</comment>
<evidence type="ECO:0000256" key="3">
    <source>
        <dbReference type="ARBA" id="ARBA00022485"/>
    </source>
</evidence>
<evidence type="ECO:0000256" key="4">
    <source>
        <dbReference type="ARBA" id="ARBA00022630"/>
    </source>
</evidence>
<feature type="domain" description="4Fe-4S" evidence="20">
    <location>
        <begin position="29"/>
        <end position="88"/>
    </location>
</feature>
<keyword evidence="3 18" id="KW-0004">4Fe-4S</keyword>
<keyword evidence="7 18" id="KW-0677">Repeat</keyword>
<evidence type="ECO:0000256" key="14">
    <source>
        <dbReference type="ARBA" id="ARBA00047685"/>
    </source>
</evidence>
<dbReference type="InterPro" id="IPR036188">
    <property type="entry name" value="FAD/NAD-bd_sf"/>
</dbReference>
<dbReference type="GO" id="GO:0046872">
    <property type="term" value="F:metal ion binding"/>
    <property type="evidence" value="ECO:0007669"/>
    <property type="project" value="UniProtKB-KW"/>
</dbReference>
<comment type="catalytic activity">
    <reaction evidence="14">
        <text>5,6-dihydrothymine + NAD(+) = thymine + NADH + H(+)</text>
        <dbReference type="Rhea" id="RHEA:28791"/>
        <dbReference type="ChEBI" id="CHEBI:15378"/>
        <dbReference type="ChEBI" id="CHEBI:17821"/>
        <dbReference type="ChEBI" id="CHEBI:27468"/>
        <dbReference type="ChEBI" id="CHEBI:57540"/>
        <dbReference type="ChEBI" id="CHEBI:57945"/>
        <dbReference type="EC" id="1.3.1.1"/>
    </reaction>
</comment>
<dbReference type="EMBL" id="CP061799">
    <property type="protein sequence ID" value="QTA79588.1"/>
    <property type="molecule type" value="Genomic_DNA"/>
</dbReference>
<comment type="subunit">
    <text evidence="17">Heterotetramer of 2 PreA and 2 PreT subunits.</text>
</comment>
<keyword evidence="11 18" id="KW-0408">Iron</keyword>
<dbReference type="Proteomes" id="UP000663720">
    <property type="component" value="Chromosome"/>
</dbReference>
<comment type="cofactor">
    <cofactor evidence="1">
        <name>FMN</name>
        <dbReference type="ChEBI" id="CHEBI:58210"/>
    </cofactor>
</comment>
<dbReference type="KEGG" id="dli:dnl_18620"/>
<accession>A0A975GFT5</accession>
<dbReference type="GO" id="GO:0005886">
    <property type="term" value="C:plasma membrane"/>
    <property type="evidence" value="ECO:0007669"/>
    <property type="project" value="UniProtKB-SubCell"/>
</dbReference>
<evidence type="ECO:0000256" key="5">
    <source>
        <dbReference type="ARBA" id="ARBA00022643"/>
    </source>
</evidence>
<dbReference type="InterPro" id="IPR017896">
    <property type="entry name" value="4Fe4S_Fe-S-bd"/>
</dbReference>
<feature type="binding site" evidence="18">
    <location>
        <position position="46"/>
    </location>
    <ligand>
        <name>[4Fe-4S] cluster</name>
        <dbReference type="ChEBI" id="CHEBI:49883"/>
        <label>1</label>
    </ligand>
</feature>
<keyword evidence="13 18" id="KW-0472">Membrane</keyword>
<feature type="binding site" evidence="18">
    <location>
        <position position="174"/>
    </location>
    <ligand>
        <name>[4Fe-4S] cluster</name>
        <dbReference type="ChEBI" id="CHEBI:49883"/>
        <label>3</label>
    </ligand>
</feature>
<dbReference type="SUPFAM" id="SSF54862">
    <property type="entry name" value="4Fe-4S ferredoxins"/>
    <property type="match status" value="1"/>
</dbReference>
<name>A0A975GFT5_9BACT</name>
<evidence type="ECO:0000256" key="8">
    <source>
        <dbReference type="ARBA" id="ARBA00022967"/>
    </source>
</evidence>
<evidence type="ECO:0000256" key="13">
    <source>
        <dbReference type="ARBA" id="ARBA00023136"/>
    </source>
</evidence>
<evidence type="ECO:0000256" key="2">
    <source>
        <dbReference type="ARBA" id="ARBA00022448"/>
    </source>
</evidence>
<dbReference type="GO" id="GO:0051539">
    <property type="term" value="F:4 iron, 4 sulfur cluster binding"/>
    <property type="evidence" value="ECO:0007669"/>
    <property type="project" value="UniProtKB-UniRule"/>
</dbReference>
<dbReference type="InterPro" id="IPR007202">
    <property type="entry name" value="4Fe-4S_dom"/>
</dbReference>
<keyword evidence="5" id="KW-0288">FMN</keyword>
<evidence type="ECO:0000256" key="16">
    <source>
        <dbReference type="ARBA" id="ARBA00049578"/>
    </source>
</evidence>
<comment type="function">
    <text evidence="16">Involved in pyrimidine base degradation. Catalyzes physiologically the reduction of uracil to 5,6-dihydrouracil (DHU) by using NADH as a specific cosubstrate. It also catalyzes the reverse reaction and the reduction of thymine to 5,6-dihydrothymine (DHT).</text>
</comment>
<dbReference type="PRINTS" id="PR00368">
    <property type="entry name" value="FADPNR"/>
</dbReference>
<comment type="subcellular location">
    <subcellularLocation>
        <location evidence="18">Cell membrane</location>
    </subcellularLocation>
</comment>
<dbReference type="PROSITE" id="PS51379">
    <property type="entry name" value="4FE4S_FER_2"/>
    <property type="match status" value="2"/>
</dbReference>
<dbReference type="PROSITE" id="PS00198">
    <property type="entry name" value="4FE4S_FER_1"/>
    <property type="match status" value="1"/>
</dbReference>
<evidence type="ECO:0000256" key="7">
    <source>
        <dbReference type="ARBA" id="ARBA00022737"/>
    </source>
</evidence>
<protein>
    <recommendedName>
        <fullName evidence="18">Ion-translocating oxidoreductase complex subunit B</fullName>
        <ecNumber evidence="18">7.-.-.-</ecNumber>
    </recommendedName>
    <alternativeName>
        <fullName evidence="18">Rnf electron transport complex subunit B</fullName>
    </alternativeName>
</protein>
<dbReference type="SUPFAM" id="SSF51971">
    <property type="entry name" value="Nucleotide-binding domain"/>
    <property type="match status" value="1"/>
</dbReference>
<feature type="domain" description="4Fe-4S ferredoxin-type" evidence="19">
    <location>
        <begin position="138"/>
        <end position="158"/>
    </location>
</feature>
<evidence type="ECO:0000259" key="19">
    <source>
        <dbReference type="PROSITE" id="PS51379"/>
    </source>
</evidence>
<evidence type="ECO:0000256" key="6">
    <source>
        <dbReference type="ARBA" id="ARBA00022723"/>
    </source>
</evidence>
<dbReference type="InterPro" id="IPR028261">
    <property type="entry name" value="DPD_II"/>
</dbReference>
<keyword evidence="12 18" id="KW-0411">Iron-sulfur</keyword>
<feature type="binding site" evidence="18">
    <location>
        <position position="148"/>
    </location>
    <ligand>
        <name>[4Fe-4S] cluster</name>
        <dbReference type="ChEBI" id="CHEBI:49883"/>
        <label>3</label>
    </ligand>
</feature>
<dbReference type="InterPro" id="IPR010207">
    <property type="entry name" value="Elect_transpt_cplx_RnfB/RsxB"/>
</dbReference>
<keyword evidence="8 18" id="KW-1278">Translocase</keyword>
<keyword evidence="4" id="KW-0285">Flavoprotein</keyword>
<evidence type="ECO:0000256" key="1">
    <source>
        <dbReference type="ARBA" id="ARBA00001917"/>
    </source>
</evidence>
<keyword evidence="18" id="KW-1003">Cell membrane</keyword>
<gene>
    <name evidence="18" type="primary">rnfB</name>
    <name evidence="21" type="ORF">dnl_18620</name>
</gene>
<keyword evidence="2 18" id="KW-0813">Transport</keyword>
<feature type="binding site" evidence="18">
    <location>
        <position position="49"/>
    </location>
    <ligand>
        <name>[4Fe-4S] cluster</name>
        <dbReference type="ChEBI" id="CHEBI:49883"/>
        <label>1</label>
    </ligand>
</feature>
<comment type="subunit">
    <text evidence="18">The complex is composed of six subunits: RnfA, RnfB, RnfC, RnfD, RnfE and RnfG.</text>
</comment>
<evidence type="ECO:0000256" key="17">
    <source>
        <dbReference type="ARBA" id="ARBA00049714"/>
    </source>
</evidence>
<dbReference type="HAMAP" id="MF_00463">
    <property type="entry name" value="RsxB_RnfB"/>
    <property type="match status" value="1"/>
</dbReference>
<evidence type="ECO:0000313" key="22">
    <source>
        <dbReference type="Proteomes" id="UP000663720"/>
    </source>
</evidence>
<feature type="domain" description="4Fe-4S ferredoxin-type" evidence="19">
    <location>
        <begin position="159"/>
        <end position="188"/>
    </location>
</feature>
<dbReference type="SUPFAM" id="SSF46548">
    <property type="entry name" value="alpha-helical ferredoxin"/>
    <property type="match status" value="1"/>
</dbReference>
<dbReference type="PRINTS" id="PR00469">
    <property type="entry name" value="PNDRDTASEII"/>
</dbReference>
<dbReference type="InterPro" id="IPR009051">
    <property type="entry name" value="Helical_ferredxn"/>
</dbReference>
<dbReference type="GO" id="GO:0004159">
    <property type="term" value="F:dihydropyrimidine dehydrogenase (NAD+) activity"/>
    <property type="evidence" value="ECO:0007669"/>
    <property type="project" value="UniProtKB-EC"/>
</dbReference>